<organism evidence="7">
    <name type="scientific">Trichomanes speciosum</name>
    <dbReference type="NCBI Taxonomy" id="85337"/>
    <lineage>
        <taxon>Eukaryota</taxon>
        <taxon>Viridiplantae</taxon>
        <taxon>Streptophyta</taxon>
        <taxon>Embryophyta</taxon>
        <taxon>Tracheophyta</taxon>
        <taxon>Polypodiopsida</taxon>
        <taxon>Polypodiidae</taxon>
        <taxon>Hymenophyllales</taxon>
        <taxon>Hymenophyllaceae</taxon>
        <taxon>Trichomanoideae</taxon>
        <taxon>Trichomanes</taxon>
    </lineage>
</organism>
<dbReference type="GO" id="GO:0009507">
    <property type="term" value="C:chloroplast"/>
    <property type="evidence" value="ECO:0007669"/>
    <property type="project" value="UniProtKB-SubCell"/>
</dbReference>
<evidence type="ECO:0000256" key="5">
    <source>
        <dbReference type="ARBA" id="ARBA00035280"/>
    </source>
</evidence>
<evidence type="ECO:0000313" key="7">
    <source>
        <dbReference type="EMBL" id="AZZ71295.1"/>
    </source>
</evidence>
<evidence type="ECO:0000256" key="6">
    <source>
        <dbReference type="HAMAP-Rule" id="MF_00340"/>
    </source>
</evidence>
<keyword evidence="3 6" id="KW-0689">Ribosomal protein</keyword>
<dbReference type="SUPFAM" id="SSF57829">
    <property type="entry name" value="Zn-binding ribosomal proteins"/>
    <property type="match status" value="1"/>
</dbReference>
<keyword evidence="7" id="KW-0934">Plastid</keyword>
<evidence type="ECO:0000256" key="1">
    <source>
        <dbReference type="ARBA" id="ARBA00004229"/>
    </source>
</evidence>
<comment type="similarity">
    <text evidence="2 6">Belongs to the bacterial ribosomal protein bL32 family.</text>
</comment>
<dbReference type="GO" id="GO:0006412">
    <property type="term" value="P:translation"/>
    <property type="evidence" value="ECO:0007669"/>
    <property type="project" value="UniProtKB-UniRule"/>
</dbReference>
<dbReference type="PANTHER" id="PTHR36083">
    <property type="entry name" value="50S RIBOSOMAL PROTEIN L32, CHLOROPLASTIC"/>
    <property type="match status" value="1"/>
</dbReference>
<dbReference type="RefSeq" id="YP_009560170.1">
    <property type="nucleotide sequence ID" value="NC_041000.1"/>
</dbReference>
<gene>
    <name evidence="6 7" type="primary">rpl32</name>
</gene>
<keyword evidence="4 6" id="KW-0687">Ribonucleoprotein</keyword>
<accession>A0A3T0U5Y6</accession>
<reference evidence="7" key="1">
    <citation type="journal article" date="2018" name="J. Plant Res.">
        <title>Full plastome sequence of the fern Vandenboschia speciosa (Hymenophyllales): structural singularities and evolutionary insights.</title>
        <authorList>
            <person name="Ruiz-Ruano F.J."/>
            <person name="Navarro-Dominguez B."/>
            <person name="Camacho J.P."/>
            <person name="Garrido-Ramos M.A."/>
        </authorList>
    </citation>
    <scope>NUCLEOTIDE SEQUENCE</scope>
</reference>
<evidence type="ECO:0000256" key="4">
    <source>
        <dbReference type="ARBA" id="ARBA00023274"/>
    </source>
</evidence>
<geneLocation type="chloroplast" evidence="7"/>
<evidence type="ECO:0000256" key="2">
    <source>
        <dbReference type="ARBA" id="ARBA00008560"/>
    </source>
</evidence>
<name>A0A3T0U5Y6_9MONI</name>
<dbReference type="InterPro" id="IPR044958">
    <property type="entry name" value="Ribosomal_bL32_plant/cyanobact"/>
</dbReference>
<dbReference type="AlphaFoldDB" id="A0A3T0U5Y6"/>
<dbReference type="Pfam" id="PF01783">
    <property type="entry name" value="Ribosomal_L32p"/>
    <property type="match status" value="1"/>
</dbReference>
<keyword evidence="7" id="KW-0150">Chloroplast</keyword>
<dbReference type="HAMAP" id="MF_00340">
    <property type="entry name" value="Ribosomal_bL32"/>
    <property type="match status" value="1"/>
</dbReference>
<evidence type="ECO:0000256" key="3">
    <source>
        <dbReference type="ARBA" id="ARBA00022980"/>
    </source>
</evidence>
<dbReference type="GeneID" id="39120878"/>
<protein>
    <recommendedName>
        <fullName evidence="5 6">Large ribosomal subunit protein bL32c</fullName>
    </recommendedName>
</protein>
<proteinExistence type="inferred from homology"/>
<sequence length="62" mass="7314">MAVPKKRTSRSKKKIRNHIWKSKIDQIASKAFSLARSILTGRSKSFYYIVTNQRNYEPIKKD</sequence>
<comment type="subcellular location">
    <subcellularLocation>
        <location evidence="1 6">Plastid</location>
        <location evidence="1 6">Chloroplast</location>
    </subcellularLocation>
</comment>
<dbReference type="EMBL" id="MH648610">
    <property type="protein sequence ID" value="AZZ71295.1"/>
    <property type="molecule type" value="Genomic_DNA"/>
</dbReference>
<dbReference type="InterPro" id="IPR002677">
    <property type="entry name" value="Ribosomal_bL32"/>
</dbReference>
<dbReference type="PANTHER" id="PTHR36083:SF1">
    <property type="entry name" value="LARGE RIBOSOMAL SUBUNIT PROTEIN BL32C"/>
    <property type="match status" value="1"/>
</dbReference>
<dbReference type="InterPro" id="IPR011332">
    <property type="entry name" value="Ribosomal_zn-bd"/>
</dbReference>
<dbReference type="GO" id="GO:0015934">
    <property type="term" value="C:large ribosomal subunit"/>
    <property type="evidence" value="ECO:0007669"/>
    <property type="project" value="InterPro"/>
</dbReference>
<dbReference type="GO" id="GO:0003735">
    <property type="term" value="F:structural constituent of ribosome"/>
    <property type="evidence" value="ECO:0007669"/>
    <property type="project" value="InterPro"/>
</dbReference>